<evidence type="ECO:0000256" key="1">
    <source>
        <dbReference type="ARBA" id="ARBA00004419"/>
    </source>
</evidence>
<dbReference type="Gene3D" id="1.10.8.10">
    <property type="entry name" value="DNA helicase RuvA subunit, C-terminal domain"/>
    <property type="match status" value="1"/>
</dbReference>
<dbReference type="GO" id="GO:0043130">
    <property type="term" value="F:ubiquitin binding"/>
    <property type="evidence" value="ECO:0007669"/>
    <property type="project" value="TreeGrafter"/>
</dbReference>
<reference evidence="4" key="1">
    <citation type="submission" date="2019-08" db="EMBL/GenBank/DDBJ databases">
        <title>The genome of the North American firefly Photinus pyralis.</title>
        <authorList>
            <consortium name="Photinus pyralis genome working group"/>
            <person name="Fallon T.R."/>
            <person name="Sander Lower S.E."/>
            <person name="Weng J.-K."/>
        </authorList>
    </citation>
    <scope>NUCLEOTIDE SEQUENCE</scope>
    <source>
        <strain evidence="4">TRF0915ILg1</strain>
        <tissue evidence="4">Whole body</tissue>
    </source>
</reference>
<proteinExistence type="predicted"/>
<sequence>MKIKEKKLALMRSNDEDNRSSGSSKSRPIGLPLSDTELLMDASPMGQHELVIPHMAGGETYQQEWHIVNTGDLQWTENTELRYAWGSEALKPLEKSVPCPPLSPGEKGVVSIYLEIPKKAGNYESYWHFYHDGRRFGHWLGCRVIVDPPPVKLSSPPIDILTSETEQSVLLRNWTSTPKKLDTKENKEFETPNIDGAELNKFCSLSVREDLQEDGLKAKINEIKSENKKVNTADNLMTKYDEINVTAADLEDLKLYDSNSSSDSDNQSIISIADSNSSAHSPSDEFVVVPIMSECLDVDEKTDMEEKKLSSGNLCIPVCSNIKLEKIDNAADTVDTVNKNDNEQNFKKEEVQSINDLGYAYVNVDGQKIAVPKYLLRADYLATAEEAPTPSPVLLNMLPLTASSPTPTIDSLAPTINTSTTPSIIMPKEENKDVILLDNSTIRNSEESQINGHEQQDSISNTIKNTNAECPLENGESSCMNSSRVFMFPSNIPGFEVFPTPKSFAGSLPTESHISNNATNQSSHVFNDTLTSSSSHPSGQFYQYGYCSSPVVTPAANTENIFGYSYSYPYSHYYPYPASWYAAALSQPLIENKVLNKYPHLYFDCREPHHNTSRIPSQEVETNEVMNESHDIPMNTAATKASSPIQPMHPLHAAIPIDTCKRTSPVTVLPNTLVSGAVNVASSAINTARSVINMFSPPVRQQQEQLQEQWDDESLYSPNERALRKLHEMGFWDLNLNKTLLARYNNDLTRVITELLNN</sequence>
<dbReference type="CDD" id="cd14947">
    <property type="entry name" value="NBR1_like"/>
    <property type="match status" value="1"/>
</dbReference>
<dbReference type="Proteomes" id="UP000801492">
    <property type="component" value="Unassembled WGS sequence"/>
</dbReference>
<dbReference type="OrthoDB" id="661148at2759"/>
<dbReference type="PROSITE" id="PS50030">
    <property type="entry name" value="UBA"/>
    <property type="match status" value="1"/>
</dbReference>
<dbReference type="PANTHER" id="PTHR20930:SF2">
    <property type="entry name" value="NEXT TO BRCA1 GENE 1 PROTEIN"/>
    <property type="match status" value="1"/>
</dbReference>
<name>A0A8K0DB53_IGNLU</name>
<feature type="domain" description="UBA" evidence="3">
    <location>
        <begin position="717"/>
        <end position="758"/>
    </location>
</feature>
<dbReference type="CDD" id="cd14319">
    <property type="entry name" value="UBA_NBR1"/>
    <property type="match status" value="1"/>
</dbReference>
<evidence type="ECO:0000313" key="4">
    <source>
        <dbReference type="EMBL" id="KAF2902828.1"/>
    </source>
</evidence>
<dbReference type="InterPro" id="IPR009060">
    <property type="entry name" value="UBA-like_sf"/>
</dbReference>
<dbReference type="GO" id="GO:0000407">
    <property type="term" value="C:phagophore assembly site"/>
    <property type="evidence" value="ECO:0007669"/>
    <property type="project" value="TreeGrafter"/>
</dbReference>
<dbReference type="InterPro" id="IPR013783">
    <property type="entry name" value="Ig-like_fold"/>
</dbReference>
<dbReference type="Gene3D" id="2.60.40.10">
    <property type="entry name" value="Immunoglobulins"/>
    <property type="match status" value="1"/>
</dbReference>
<organism evidence="4 5">
    <name type="scientific">Ignelater luminosus</name>
    <name type="common">Cucubano</name>
    <name type="synonym">Pyrophorus luminosus</name>
    <dbReference type="NCBI Taxonomy" id="2038154"/>
    <lineage>
        <taxon>Eukaryota</taxon>
        <taxon>Metazoa</taxon>
        <taxon>Ecdysozoa</taxon>
        <taxon>Arthropoda</taxon>
        <taxon>Hexapoda</taxon>
        <taxon>Insecta</taxon>
        <taxon>Pterygota</taxon>
        <taxon>Neoptera</taxon>
        <taxon>Endopterygota</taxon>
        <taxon>Coleoptera</taxon>
        <taxon>Polyphaga</taxon>
        <taxon>Elateriformia</taxon>
        <taxon>Elateroidea</taxon>
        <taxon>Elateridae</taxon>
        <taxon>Agrypninae</taxon>
        <taxon>Pyrophorini</taxon>
        <taxon>Ignelater</taxon>
    </lineage>
</organism>
<dbReference type="AlphaFoldDB" id="A0A8K0DB53"/>
<gene>
    <name evidence="4" type="ORF">ILUMI_03364</name>
</gene>
<feature type="region of interest" description="Disordered" evidence="2">
    <location>
        <begin position="1"/>
        <end position="32"/>
    </location>
</feature>
<keyword evidence="5" id="KW-1185">Reference proteome</keyword>
<dbReference type="InterPro" id="IPR015940">
    <property type="entry name" value="UBA"/>
</dbReference>
<dbReference type="EMBL" id="VTPC01001174">
    <property type="protein sequence ID" value="KAF2902828.1"/>
    <property type="molecule type" value="Genomic_DNA"/>
</dbReference>
<protein>
    <recommendedName>
        <fullName evidence="3">UBA domain-containing protein</fullName>
    </recommendedName>
</protein>
<dbReference type="GO" id="GO:0005776">
    <property type="term" value="C:autophagosome"/>
    <property type="evidence" value="ECO:0007669"/>
    <property type="project" value="UniProtKB-SubCell"/>
</dbReference>
<dbReference type="InterPro" id="IPR032350">
    <property type="entry name" value="Nbr1_FW"/>
</dbReference>
<comment type="subcellular location">
    <subcellularLocation>
        <location evidence="1">Cytoplasmic vesicle</location>
        <location evidence="1">Autophagosome</location>
    </subcellularLocation>
</comment>
<evidence type="ECO:0000259" key="3">
    <source>
        <dbReference type="PROSITE" id="PS50030"/>
    </source>
</evidence>
<dbReference type="PANTHER" id="PTHR20930">
    <property type="entry name" value="OVARIAN CARCINOMA ANTIGEN CA125-RELATED"/>
    <property type="match status" value="1"/>
</dbReference>
<dbReference type="SUPFAM" id="SSF46934">
    <property type="entry name" value="UBA-like"/>
    <property type="match status" value="1"/>
</dbReference>
<evidence type="ECO:0000313" key="5">
    <source>
        <dbReference type="Proteomes" id="UP000801492"/>
    </source>
</evidence>
<dbReference type="Pfam" id="PF16158">
    <property type="entry name" value="N_BRCA1_IG"/>
    <property type="match status" value="1"/>
</dbReference>
<accession>A0A8K0DB53</accession>
<dbReference type="GO" id="GO:0016236">
    <property type="term" value="P:macroautophagy"/>
    <property type="evidence" value="ECO:0007669"/>
    <property type="project" value="TreeGrafter"/>
</dbReference>
<evidence type="ECO:0000256" key="2">
    <source>
        <dbReference type="SAM" id="MobiDB-lite"/>
    </source>
</evidence>
<comment type="caution">
    <text evidence="4">The sequence shown here is derived from an EMBL/GenBank/DDBJ whole genome shotgun (WGS) entry which is preliminary data.</text>
</comment>